<dbReference type="Proteomes" id="UP000287352">
    <property type="component" value="Unassembled WGS sequence"/>
</dbReference>
<dbReference type="OrthoDB" id="158004at2"/>
<dbReference type="GO" id="GO:0009055">
    <property type="term" value="F:electron transfer activity"/>
    <property type="evidence" value="ECO:0007669"/>
    <property type="project" value="InterPro"/>
</dbReference>
<organism evidence="5 6">
    <name type="scientific">Tengunoibacter tsumagoiensis</name>
    <dbReference type="NCBI Taxonomy" id="2014871"/>
    <lineage>
        <taxon>Bacteria</taxon>
        <taxon>Bacillati</taxon>
        <taxon>Chloroflexota</taxon>
        <taxon>Ktedonobacteria</taxon>
        <taxon>Ktedonobacterales</taxon>
        <taxon>Dictyobacteraceae</taxon>
        <taxon>Tengunoibacter</taxon>
    </lineage>
</organism>
<comment type="caution">
    <text evidence="5">The sequence shown here is derived from an EMBL/GenBank/DDBJ whole genome shotgun (WGS) entry which is preliminary data.</text>
</comment>
<dbReference type="InterPro" id="IPR000923">
    <property type="entry name" value="BlueCu_1"/>
</dbReference>
<sequence length="336" mass="36386">MANLGQAVVGIIVLLVVIAGLLYVFYSRTNAVEKTGYGALAMLALVSLMIPVFWIVEGNNHAEAQTRLFSTAVERGQALYAQYCTDKCYGIKDDKVINPKYNGYTIEEINKLSDDDITRIISAGVYNPNAPAPVSLSAIPKSDLYGGALLSNDIDYLRSFIRSADPGYLKLHGYAGQANGFTTLPAYLQANASSQYNAAVSYGATGQFGEAKDLTSQKTVSLDMVNPGDKGVTCDSKTSCFTPINIKVKVGTVITWTNHSSQPHTVTAIVGQDTATHKDAPQIFDSSKGDSSNLVKTNDTFTYTVTQEAYTFNPDHTVIYYCRIHPDMLAQLTIVP</sequence>
<dbReference type="Gene3D" id="2.60.40.420">
    <property type="entry name" value="Cupredoxins - blue copper proteins"/>
    <property type="match status" value="1"/>
</dbReference>
<feature type="domain" description="Blue (type 1) copper" evidence="4">
    <location>
        <begin position="235"/>
        <end position="331"/>
    </location>
</feature>
<dbReference type="PANTHER" id="PTHR36507:SF1">
    <property type="entry name" value="BLL1555 PROTEIN"/>
    <property type="match status" value="1"/>
</dbReference>
<dbReference type="GO" id="GO:0005507">
    <property type="term" value="F:copper ion binding"/>
    <property type="evidence" value="ECO:0007669"/>
    <property type="project" value="InterPro"/>
</dbReference>
<feature type="transmembrane region" description="Helical" evidence="3">
    <location>
        <begin position="6"/>
        <end position="25"/>
    </location>
</feature>
<proteinExistence type="predicted"/>
<evidence type="ECO:0000256" key="2">
    <source>
        <dbReference type="ARBA" id="ARBA00023008"/>
    </source>
</evidence>
<evidence type="ECO:0000259" key="4">
    <source>
        <dbReference type="Pfam" id="PF00127"/>
    </source>
</evidence>
<feature type="transmembrane region" description="Helical" evidence="3">
    <location>
        <begin position="37"/>
        <end position="56"/>
    </location>
</feature>
<evidence type="ECO:0000256" key="3">
    <source>
        <dbReference type="SAM" id="Phobius"/>
    </source>
</evidence>
<dbReference type="InterPro" id="IPR052721">
    <property type="entry name" value="ET_Amicyanin"/>
</dbReference>
<dbReference type="InterPro" id="IPR008972">
    <property type="entry name" value="Cupredoxin"/>
</dbReference>
<gene>
    <name evidence="5" type="ORF">KTT_21590</name>
</gene>
<keyword evidence="3" id="KW-1133">Transmembrane helix</keyword>
<evidence type="ECO:0000313" key="5">
    <source>
        <dbReference type="EMBL" id="GCE12300.1"/>
    </source>
</evidence>
<dbReference type="Pfam" id="PF00127">
    <property type="entry name" value="Copper-bind"/>
    <property type="match status" value="1"/>
</dbReference>
<name>A0A401ZZK9_9CHLR</name>
<reference evidence="6" key="1">
    <citation type="submission" date="2018-12" db="EMBL/GenBank/DDBJ databases">
        <title>Tengunoibacter tsumagoiensis gen. nov., sp. nov., Dictyobacter kobayashii sp. nov., D. alpinus sp. nov., and D. joshuensis sp. nov. and description of Dictyobacteraceae fam. nov. within the order Ktedonobacterales isolated from Tengu-no-mugimeshi.</title>
        <authorList>
            <person name="Wang C.M."/>
            <person name="Zheng Y."/>
            <person name="Sakai Y."/>
            <person name="Toyoda A."/>
            <person name="Minakuchi Y."/>
            <person name="Abe K."/>
            <person name="Yokota A."/>
            <person name="Yabe S."/>
        </authorList>
    </citation>
    <scope>NUCLEOTIDE SEQUENCE [LARGE SCALE GENOMIC DNA]</scope>
    <source>
        <strain evidence="6">Uno3</strain>
    </source>
</reference>
<dbReference type="PANTHER" id="PTHR36507">
    <property type="entry name" value="BLL1555 PROTEIN"/>
    <property type="match status" value="1"/>
</dbReference>
<dbReference type="RefSeq" id="WP_126579936.1">
    <property type="nucleotide sequence ID" value="NZ_BIFR01000001.1"/>
</dbReference>
<keyword evidence="2" id="KW-0186">Copper</keyword>
<keyword evidence="3" id="KW-0812">Transmembrane</keyword>
<dbReference type="AlphaFoldDB" id="A0A401ZZK9"/>
<keyword evidence="6" id="KW-1185">Reference proteome</keyword>
<keyword evidence="1" id="KW-0479">Metal-binding</keyword>
<accession>A0A401ZZK9</accession>
<keyword evidence="3" id="KW-0472">Membrane</keyword>
<evidence type="ECO:0000256" key="1">
    <source>
        <dbReference type="ARBA" id="ARBA00022723"/>
    </source>
</evidence>
<evidence type="ECO:0000313" key="6">
    <source>
        <dbReference type="Proteomes" id="UP000287352"/>
    </source>
</evidence>
<dbReference type="SUPFAM" id="SSF49503">
    <property type="entry name" value="Cupredoxins"/>
    <property type="match status" value="1"/>
</dbReference>
<protein>
    <recommendedName>
        <fullName evidence="4">Blue (type 1) copper domain-containing protein</fullName>
    </recommendedName>
</protein>
<dbReference type="EMBL" id="BIFR01000001">
    <property type="protein sequence ID" value="GCE12300.1"/>
    <property type="molecule type" value="Genomic_DNA"/>
</dbReference>